<dbReference type="Gene3D" id="2.40.50.140">
    <property type="entry name" value="Nucleic acid-binding proteins"/>
    <property type="match status" value="1"/>
</dbReference>
<evidence type="ECO:0000259" key="7">
    <source>
        <dbReference type="SMART" id="SM01382"/>
    </source>
</evidence>
<dbReference type="SUPFAM" id="SSF50104">
    <property type="entry name" value="Translation proteins SH3-like domain"/>
    <property type="match status" value="1"/>
</dbReference>
<dbReference type="PANTHER" id="PTHR13691:SF5">
    <property type="entry name" value="LARGE RIBOSOMAL SUBUNIT PROTEIN UL2M"/>
    <property type="match status" value="1"/>
</dbReference>
<dbReference type="EMBL" id="VMGN01000001">
    <property type="protein sequence ID" value="TSC95279.1"/>
    <property type="molecule type" value="Genomic_DNA"/>
</dbReference>
<dbReference type="GO" id="GO:0003735">
    <property type="term" value="F:structural constituent of ribosome"/>
    <property type="evidence" value="ECO:0007669"/>
    <property type="project" value="InterPro"/>
</dbReference>
<comment type="similarity">
    <text evidence="1">Belongs to the universal ribosomal protein uL2 family.</text>
</comment>
<evidence type="ECO:0000259" key="8">
    <source>
        <dbReference type="SMART" id="SM01383"/>
    </source>
</evidence>
<dbReference type="Pfam" id="PF00181">
    <property type="entry name" value="Ribosomal_L2_N"/>
    <property type="match status" value="1"/>
</dbReference>
<dbReference type="Pfam" id="PF03947">
    <property type="entry name" value="Ribosomal_L2_C"/>
    <property type="match status" value="1"/>
</dbReference>
<dbReference type="GO" id="GO:0003723">
    <property type="term" value="F:RNA binding"/>
    <property type="evidence" value="ECO:0007669"/>
    <property type="project" value="InterPro"/>
</dbReference>
<dbReference type="Proteomes" id="UP000316495">
    <property type="component" value="Unassembled WGS sequence"/>
</dbReference>
<evidence type="ECO:0000256" key="1">
    <source>
        <dbReference type="ARBA" id="ARBA00005636"/>
    </source>
</evidence>
<dbReference type="InterPro" id="IPR014726">
    <property type="entry name" value="Ribosomal_uL2_dom3"/>
</dbReference>
<dbReference type="NCBIfam" id="TIGR01171">
    <property type="entry name" value="rplB_bact"/>
    <property type="match status" value="1"/>
</dbReference>
<name>A0A554LRP3_9BACT</name>
<protein>
    <recommendedName>
        <fullName evidence="4">Large ribosomal subunit protein uL2</fullName>
    </recommendedName>
    <alternativeName>
        <fullName evidence="5">50S ribosomal protein L2</fullName>
    </alternativeName>
</protein>
<feature type="compositionally biased region" description="Basic residues" evidence="6">
    <location>
        <begin position="256"/>
        <end position="274"/>
    </location>
</feature>
<evidence type="ECO:0000256" key="3">
    <source>
        <dbReference type="ARBA" id="ARBA00023274"/>
    </source>
</evidence>
<dbReference type="Gene3D" id="4.10.950.10">
    <property type="entry name" value="Ribosomal protein L2, domain 3"/>
    <property type="match status" value="1"/>
</dbReference>
<comment type="caution">
    <text evidence="9">The sequence shown here is derived from an EMBL/GenBank/DDBJ whole genome shotgun (WGS) entry which is preliminary data.</text>
</comment>
<dbReference type="GO" id="GO:0002181">
    <property type="term" value="P:cytoplasmic translation"/>
    <property type="evidence" value="ECO:0007669"/>
    <property type="project" value="TreeGrafter"/>
</dbReference>
<gene>
    <name evidence="9" type="ORF">Athens101428_7</name>
</gene>
<accession>A0A554LRP3</accession>
<reference evidence="9 10" key="1">
    <citation type="submission" date="2017-07" db="EMBL/GenBank/DDBJ databases">
        <title>Mechanisms for carbon and nitrogen cycling indicate functional differentiation within the Candidate Phyla Radiation.</title>
        <authorList>
            <person name="Danczak R.E."/>
            <person name="Johnston M.D."/>
            <person name="Kenah C."/>
            <person name="Slattery M."/>
            <person name="Wrighton K.C."/>
            <person name="Wilkins M.J."/>
        </authorList>
    </citation>
    <scope>NUCLEOTIDE SEQUENCE [LARGE SCALE GENOMIC DNA]</scope>
    <source>
        <strain evidence="9">Athens1014_28</strain>
    </source>
</reference>
<dbReference type="SMART" id="SM01382">
    <property type="entry name" value="Ribosomal_L2_C"/>
    <property type="match status" value="1"/>
</dbReference>
<dbReference type="InterPro" id="IPR022666">
    <property type="entry name" value="Ribosomal_uL2_RNA-bd_dom"/>
</dbReference>
<sequence length="274" mass="29552">MAIKRNNPTTPARRGSSYLDFSGLTKSRGKSALKKITKKGSGRNNTGRITVAHRGGGSKRFYRIVNFGTFKEEKAKVVGIEYDPNRSSFIAKIEYSSGKFDYIIAPHKLSVGGSISCGEKVGIKIGNRMMIKNIPTGTQVYNLELKPKTKGILCRSAGNLATILSYDGGIATIKLPSSEVRIISGECYASVGMVGNTDNMNQNIGSAGRKRRMGIRPTVRGKAKNAVDHPHGGGEGGTSIGMPGPKTPWGMPALGHRTRSRSKNQKSIIKRRSK</sequence>
<dbReference type="FunFam" id="4.10.950.10:FF:000001">
    <property type="entry name" value="50S ribosomal protein L2"/>
    <property type="match status" value="1"/>
</dbReference>
<organism evidence="9 10">
    <name type="scientific">Candidatus Berkelbacteria bacterium Athens1014_28</name>
    <dbReference type="NCBI Taxonomy" id="2017145"/>
    <lineage>
        <taxon>Bacteria</taxon>
        <taxon>Candidatus Berkelbacteria</taxon>
    </lineage>
</organism>
<feature type="region of interest" description="Disordered" evidence="6">
    <location>
        <begin position="220"/>
        <end position="274"/>
    </location>
</feature>
<proteinExistence type="inferred from homology"/>
<feature type="domain" description="Large ribosomal subunit protein uL2 RNA-binding" evidence="8">
    <location>
        <begin position="42"/>
        <end position="117"/>
    </location>
</feature>
<dbReference type="AlphaFoldDB" id="A0A554LRP3"/>
<dbReference type="InterPro" id="IPR005880">
    <property type="entry name" value="Ribosomal_uL2_bac/org-type"/>
</dbReference>
<evidence type="ECO:0000256" key="6">
    <source>
        <dbReference type="SAM" id="MobiDB-lite"/>
    </source>
</evidence>
<dbReference type="InterPro" id="IPR002171">
    <property type="entry name" value="Ribosomal_uL2"/>
</dbReference>
<evidence type="ECO:0000313" key="9">
    <source>
        <dbReference type="EMBL" id="TSC95279.1"/>
    </source>
</evidence>
<dbReference type="InterPro" id="IPR008991">
    <property type="entry name" value="Translation_prot_SH3-like_sf"/>
</dbReference>
<dbReference type="InterPro" id="IPR012340">
    <property type="entry name" value="NA-bd_OB-fold"/>
</dbReference>
<feature type="domain" description="Large ribosomal subunit protein uL2 C-terminal" evidence="7">
    <location>
        <begin position="123"/>
        <end position="252"/>
    </location>
</feature>
<dbReference type="SUPFAM" id="SSF50249">
    <property type="entry name" value="Nucleic acid-binding proteins"/>
    <property type="match status" value="1"/>
</dbReference>
<evidence type="ECO:0000256" key="4">
    <source>
        <dbReference type="ARBA" id="ARBA00035242"/>
    </source>
</evidence>
<dbReference type="InterPro" id="IPR014722">
    <property type="entry name" value="Rib_uL2_dom2"/>
</dbReference>
<dbReference type="GO" id="GO:0016740">
    <property type="term" value="F:transferase activity"/>
    <property type="evidence" value="ECO:0007669"/>
    <property type="project" value="InterPro"/>
</dbReference>
<evidence type="ECO:0000256" key="5">
    <source>
        <dbReference type="ARBA" id="ARBA00035459"/>
    </source>
</evidence>
<keyword evidence="3" id="KW-0687">Ribonucleoprotein</keyword>
<dbReference type="Gene3D" id="2.30.30.30">
    <property type="match status" value="1"/>
</dbReference>
<dbReference type="InterPro" id="IPR022669">
    <property type="entry name" value="Ribosomal_uL2_C"/>
</dbReference>
<evidence type="ECO:0000256" key="2">
    <source>
        <dbReference type="ARBA" id="ARBA00022980"/>
    </source>
</evidence>
<dbReference type="PIRSF" id="PIRSF002158">
    <property type="entry name" value="Ribosomal_L2"/>
    <property type="match status" value="1"/>
</dbReference>
<evidence type="ECO:0000313" key="10">
    <source>
        <dbReference type="Proteomes" id="UP000316495"/>
    </source>
</evidence>
<dbReference type="PANTHER" id="PTHR13691">
    <property type="entry name" value="RIBOSOMAL PROTEIN L2"/>
    <property type="match status" value="1"/>
</dbReference>
<dbReference type="SMART" id="SM01383">
    <property type="entry name" value="Ribosomal_L2"/>
    <property type="match status" value="1"/>
</dbReference>
<dbReference type="GO" id="GO:0015934">
    <property type="term" value="C:large ribosomal subunit"/>
    <property type="evidence" value="ECO:0007669"/>
    <property type="project" value="InterPro"/>
</dbReference>
<keyword evidence="2 9" id="KW-0689">Ribosomal protein</keyword>